<dbReference type="Gene3D" id="3.20.20.140">
    <property type="entry name" value="Metal-dependent hydrolases"/>
    <property type="match status" value="1"/>
</dbReference>
<dbReference type="SUPFAM" id="SSF51556">
    <property type="entry name" value="Metallo-dependent hydrolases"/>
    <property type="match status" value="1"/>
</dbReference>
<dbReference type="PANTHER" id="PTHR43135">
    <property type="entry name" value="ALPHA-D-RIBOSE 1-METHYLPHOSPHONATE 5-TRIPHOSPHATE DIPHOSPHATASE"/>
    <property type="match status" value="1"/>
</dbReference>
<dbReference type="PANTHER" id="PTHR43135:SF3">
    <property type="entry name" value="ALPHA-D-RIBOSE 1-METHYLPHOSPHONATE 5-TRIPHOSPHATE DIPHOSPHATASE"/>
    <property type="match status" value="1"/>
</dbReference>
<dbReference type="GO" id="GO:0019700">
    <property type="term" value="P:organic phosphonate catabolic process"/>
    <property type="evidence" value="ECO:0007669"/>
    <property type="project" value="InterPro"/>
</dbReference>
<comment type="caution">
    <text evidence="2">The sequence shown here is derived from an EMBL/GenBank/DDBJ whole genome shotgun (WGS) entry which is preliminary data.</text>
</comment>
<evidence type="ECO:0000259" key="1">
    <source>
        <dbReference type="Pfam" id="PF01979"/>
    </source>
</evidence>
<dbReference type="GO" id="GO:0016810">
    <property type="term" value="F:hydrolase activity, acting on carbon-nitrogen (but not peptide) bonds"/>
    <property type="evidence" value="ECO:0007669"/>
    <property type="project" value="InterPro"/>
</dbReference>
<reference evidence="2 3" key="1">
    <citation type="journal article" date="2014" name="BMC Genomics">
        <title>Comparison of environmental and isolate Sulfobacillus genomes reveals diverse carbon, sulfur, nitrogen, and hydrogen metabolisms.</title>
        <authorList>
            <person name="Justice N.B."/>
            <person name="Norman A."/>
            <person name="Brown C.T."/>
            <person name="Singh A."/>
            <person name="Thomas B.C."/>
            <person name="Banfield J.F."/>
        </authorList>
    </citation>
    <scope>NUCLEOTIDE SEQUENCE [LARGE SCALE GENOMIC DNA]</scope>
    <source>
        <strain evidence="2">AMDSBA1</strain>
    </source>
</reference>
<gene>
    <name evidence="2" type="ORF">C7B43_11505</name>
</gene>
<dbReference type="Gene3D" id="2.30.40.10">
    <property type="entry name" value="Urease, subunit C, domain 1"/>
    <property type="match status" value="2"/>
</dbReference>
<proteinExistence type="predicted"/>
<dbReference type="Pfam" id="PF01979">
    <property type="entry name" value="Amidohydro_1"/>
    <property type="match status" value="1"/>
</dbReference>
<dbReference type="InterPro" id="IPR051781">
    <property type="entry name" value="Metallo-dep_Hydrolase"/>
</dbReference>
<dbReference type="InterPro" id="IPR011059">
    <property type="entry name" value="Metal-dep_hydrolase_composite"/>
</dbReference>
<accession>A0A2T2WZB2</accession>
<feature type="domain" description="Amidohydrolase-related" evidence="1">
    <location>
        <begin position="287"/>
        <end position="394"/>
    </location>
</feature>
<sequence length="395" mass="43712">MTKNLLIHNGTVVTPGTLIPRGSVFVENGRIAAIATSPLPHPARLAETVINAQNCWIMPGIIDMHSDAIEAELAPRPTSRLPYDVAMHELERKLIGSGITTIYHALSLADWDSLRWMRQTEMVRDILNHLRAFARESDRLLTHRIHLRFEVANLYAVPYVREVIQSGWIDELSFNDHTPGQGQYRDIEQFRHFLVSHRHLSREEADNLLESRMQHAKVEWDVLEELAGHARAAGIPLASHDDDTVERLDLLEGWHGRICEFPISLDVAQEAKKRGFYVVMGAPNVLNGASTTGNLSAQEAIEAGAVDILCSDYYPPSLLHSVFALVRTGLEMSCAVNMVSLNPARALGIAGDKGSIEVGKEADLLVVGTLKGEVPDVKSVLTRGRVVTSVVRQGR</sequence>
<evidence type="ECO:0000313" key="3">
    <source>
        <dbReference type="Proteomes" id="UP000242699"/>
    </source>
</evidence>
<dbReference type="PIRSF" id="PIRSF038971">
    <property type="entry name" value="PhnM"/>
    <property type="match status" value="1"/>
</dbReference>
<dbReference type="InterPro" id="IPR012696">
    <property type="entry name" value="PhnM"/>
</dbReference>
<dbReference type="Proteomes" id="UP000242699">
    <property type="component" value="Unassembled WGS sequence"/>
</dbReference>
<evidence type="ECO:0000313" key="2">
    <source>
        <dbReference type="EMBL" id="PSR27578.1"/>
    </source>
</evidence>
<name>A0A2T2WZB2_9FIRM</name>
<protein>
    <submittedName>
        <fullName evidence="2">Alpha-D-ribose 1-methylphosphonate 5-triphosphate diphosphatase</fullName>
    </submittedName>
</protein>
<dbReference type="InterPro" id="IPR006680">
    <property type="entry name" value="Amidohydro-rel"/>
</dbReference>
<dbReference type="AlphaFoldDB" id="A0A2T2WZB2"/>
<dbReference type="NCBIfam" id="NF011984">
    <property type="entry name" value="PRK15446.1-5"/>
    <property type="match status" value="1"/>
</dbReference>
<dbReference type="NCBIfam" id="NF011987">
    <property type="entry name" value="PRK15446.2-3"/>
    <property type="match status" value="1"/>
</dbReference>
<organism evidence="2 3">
    <name type="scientific">Sulfobacillus benefaciens</name>
    <dbReference type="NCBI Taxonomy" id="453960"/>
    <lineage>
        <taxon>Bacteria</taxon>
        <taxon>Bacillati</taxon>
        <taxon>Bacillota</taxon>
        <taxon>Clostridia</taxon>
        <taxon>Eubacteriales</taxon>
        <taxon>Clostridiales Family XVII. Incertae Sedis</taxon>
        <taxon>Sulfobacillus</taxon>
    </lineage>
</organism>
<dbReference type="NCBIfam" id="NF011990">
    <property type="entry name" value="PRK15446.2-6"/>
    <property type="match status" value="1"/>
</dbReference>
<dbReference type="SUPFAM" id="SSF51338">
    <property type="entry name" value="Composite domain of metallo-dependent hydrolases"/>
    <property type="match status" value="1"/>
</dbReference>
<dbReference type="EMBL" id="PXYT01000025">
    <property type="protein sequence ID" value="PSR27578.1"/>
    <property type="molecule type" value="Genomic_DNA"/>
</dbReference>
<dbReference type="InterPro" id="IPR032466">
    <property type="entry name" value="Metal_Hydrolase"/>
</dbReference>